<protein>
    <recommendedName>
        <fullName evidence="12">NB-ARC domain-containing protein</fullName>
    </recommendedName>
</protein>
<dbReference type="InterPro" id="IPR027417">
    <property type="entry name" value="P-loop_NTPase"/>
</dbReference>
<name>A0ABC8IW37_ERUVS</name>
<dbReference type="EMBL" id="CAKOAT010059488">
    <property type="protein sequence ID" value="CAH8304067.1"/>
    <property type="molecule type" value="Genomic_DNA"/>
</dbReference>
<dbReference type="SUPFAM" id="SSF52540">
    <property type="entry name" value="P-loop containing nucleoside triphosphate hydrolases"/>
    <property type="match status" value="1"/>
</dbReference>
<keyword evidence="3" id="KW-0677">Repeat</keyword>
<evidence type="ECO:0000256" key="5">
    <source>
        <dbReference type="ARBA" id="ARBA00022821"/>
    </source>
</evidence>
<dbReference type="InterPro" id="IPR042197">
    <property type="entry name" value="Apaf_helical"/>
</dbReference>
<dbReference type="FunFam" id="1.10.10.10:FF:000322">
    <property type="entry name" value="Probable disease resistance protein At1g63360"/>
    <property type="match status" value="1"/>
</dbReference>
<dbReference type="Pfam" id="PF23559">
    <property type="entry name" value="WHD_DRP"/>
    <property type="match status" value="1"/>
</dbReference>
<dbReference type="GO" id="GO:0006952">
    <property type="term" value="P:defense response"/>
    <property type="evidence" value="ECO:0007669"/>
    <property type="project" value="UniProtKB-KW"/>
</dbReference>
<dbReference type="Pfam" id="PF00931">
    <property type="entry name" value="NB-ARC"/>
    <property type="match status" value="1"/>
</dbReference>
<evidence type="ECO:0000256" key="7">
    <source>
        <dbReference type="SAM" id="Coils"/>
    </source>
</evidence>
<dbReference type="FunFam" id="3.40.50.300:FF:001091">
    <property type="entry name" value="Probable disease resistance protein At1g61300"/>
    <property type="match status" value="1"/>
</dbReference>
<evidence type="ECO:0000256" key="2">
    <source>
        <dbReference type="ARBA" id="ARBA00022614"/>
    </source>
</evidence>
<dbReference type="Gene3D" id="3.80.10.10">
    <property type="entry name" value="Ribonuclease Inhibitor"/>
    <property type="match status" value="1"/>
</dbReference>
<dbReference type="AlphaFoldDB" id="A0ABC8IW37"/>
<evidence type="ECO:0000313" key="10">
    <source>
        <dbReference type="EMBL" id="CAH8304067.1"/>
    </source>
</evidence>
<dbReference type="InterPro" id="IPR032675">
    <property type="entry name" value="LRR_dom_sf"/>
</dbReference>
<reference evidence="10 11" key="1">
    <citation type="submission" date="2022-03" db="EMBL/GenBank/DDBJ databases">
        <authorList>
            <person name="Macdonald S."/>
            <person name="Ahmed S."/>
            <person name="Newling K."/>
        </authorList>
    </citation>
    <scope>NUCLEOTIDE SEQUENCE [LARGE SCALE GENOMIC DNA]</scope>
</reference>
<evidence type="ECO:0000256" key="1">
    <source>
        <dbReference type="ARBA" id="ARBA00008894"/>
    </source>
</evidence>
<evidence type="ECO:0000256" key="3">
    <source>
        <dbReference type="ARBA" id="ARBA00022737"/>
    </source>
</evidence>
<evidence type="ECO:0000313" key="11">
    <source>
        <dbReference type="Proteomes" id="UP001642260"/>
    </source>
</evidence>
<dbReference type="Gene3D" id="1.10.10.10">
    <property type="entry name" value="Winged helix-like DNA-binding domain superfamily/Winged helix DNA-binding domain"/>
    <property type="match status" value="1"/>
</dbReference>
<dbReference type="InterPro" id="IPR058922">
    <property type="entry name" value="WHD_DRP"/>
</dbReference>
<keyword evidence="6" id="KW-0067">ATP-binding</keyword>
<comment type="caution">
    <text evidence="10">The sequence shown here is derived from an EMBL/GenBank/DDBJ whole genome shotgun (WGS) entry which is preliminary data.</text>
</comment>
<proteinExistence type="inferred from homology"/>
<gene>
    <name evidence="10" type="ORF">ERUC_LOCUS3547</name>
</gene>
<keyword evidence="5" id="KW-0611">Plant defense</keyword>
<dbReference type="FunFam" id="1.10.8.430:FF:000003">
    <property type="entry name" value="Probable disease resistance protein At5g66910"/>
    <property type="match status" value="1"/>
</dbReference>
<evidence type="ECO:0000256" key="4">
    <source>
        <dbReference type="ARBA" id="ARBA00022741"/>
    </source>
</evidence>
<sequence length="623" mass="71544">MGGCFSFGFSCDETLKCLFRWLTCEGYLRNLKKNLTALKKQMEDLNATEEEVKTKVEREERLHQQRRPAVKVWLTRVEDVQKRFLELDSTSAAEFENLCLCDLCSKHLCLSYKYGKSVFLLSEEVKNLKLEGDNFKEVTEPVLRSVIEARPTRPTVGQEQMFEKAWNRLMQDGVGIMGLHGMGGVGKTTLLKKIHNKFVDVDQNKDDGRVDIMMWMVVSRGVNTLQKVQDEIAKKLHLNGNEWTNKNESDKAAEINTVLSGKRFVLMLDDIWEKVDLETVGVPELTSENRCKVAFTTRSREVCLRMGDRDPVEVNCLEPEEAWELFEKKVGDDNLTRDSRIVELARKVAEKCRGLPLALIVIGETMSTKTRVEEWEHAVEELTRSAKEFPDMENNILPILKFSYDNLGDENVKSCFLYCALFPEDDEIEKERFINFWLCEGFLGEYEDVRKAMNKGHDVVGTLINANLLKEAGSRKLSMHDVVREMALWIASSLGKQKENFVVQARVGLLKIPKLKDWGSVRRMSLMENQIEEIACDSIKCSELITLFLQLNNLKNLSGEFIRYMKKLVVLDLFGNSRITELPEEISELVSLKYLDVSLTGIRQLPVGLQKLKNLYYLNLNTT</sequence>
<dbReference type="SUPFAM" id="SSF52058">
    <property type="entry name" value="L domain-like"/>
    <property type="match status" value="1"/>
</dbReference>
<organism evidence="10 11">
    <name type="scientific">Eruca vesicaria subsp. sativa</name>
    <name type="common">Garden rocket</name>
    <name type="synonym">Eruca sativa</name>
    <dbReference type="NCBI Taxonomy" id="29727"/>
    <lineage>
        <taxon>Eukaryota</taxon>
        <taxon>Viridiplantae</taxon>
        <taxon>Streptophyta</taxon>
        <taxon>Embryophyta</taxon>
        <taxon>Tracheophyta</taxon>
        <taxon>Spermatophyta</taxon>
        <taxon>Magnoliopsida</taxon>
        <taxon>eudicotyledons</taxon>
        <taxon>Gunneridae</taxon>
        <taxon>Pentapetalae</taxon>
        <taxon>rosids</taxon>
        <taxon>malvids</taxon>
        <taxon>Brassicales</taxon>
        <taxon>Brassicaceae</taxon>
        <taxon>Brassiceae</taxon>
        <taxon>Eruca</taxon>
    </lineage>
</organism>
<dbReference type="PANTHER" id="PTHR33463:SF220">
    <property type="entry name" value="NB-ARC DOMAIN-CONTAINING PROTEIN"/>
    <property type="match status" value="1"/>
</dbReference>
<keyword evidence="4" id="KW-0547">Nucleotide-binding</keyword>
<accession>A0ABC8IW37</accession>
<dbReference type="InterPro" id="IPR036388">
    <property type="entry name" value="WH-like_DNA-bd_sf"/>
</dbReference>
<dbReference type="Gene3D" id="3.40.50.300">
    <property type="entry name" value="P-loop containing nucleotide triphosphate hydrolases"/>
    <property type="match status" value="1"/>
</dbReference>
<feature type="domain" description="Disease resistance protein winged helix" evidence="9">
    <location>
        <begin position="421"/>
        <end position="487"/>
    </location>
</feature>
<keyword evidence="11" id="KW-1185">Reference proteome</keyword>
<comment type="similarity">
    <text evidence="1">Belongs to the disease resistance NB-LRR family.</text>
</comment>
<dbReference type="InterPro" id="IPR050905">
    <property type="entry name" value="Plant_NBS-LRR"/>
</dbReference>
<dbReference type="GO" id="GO:0005524">
    <property type="term" value="F:ATP binding"/>
    <property type="evidence" value="ECO:0007669"/>
    <property type="project" value="UniProtKB-KW"/>
</dbReference>
<evidence type="ECO:0000259" key="9">
    <source>
        <dbReference type="Pfam" id="PF23559"/>
    </source>
</evidence>
<evidence type="ECO:0000259" key="8">
    <source>
        <dbReference type="Pfam" id="PF00931"/>
    </source>
</evidence>
<dbReference type="PRINTS" id="PR00364">
    <property type="entry name" value="DISEASERSIST"/>
</dbReference>
<keyword evidence="7" id="KW-0175">Coiled coil</keyword>
<dbReference type="Gene3D" id="1.10.8.430">
    <property type="entry name" value="Helical domain of apoptotic protease-activating factors"/>
    <property type="match status" value="1"/>
</dbReference>
<dbReference type="PANTHER" id="PTHR33463">
    <property type="entry name" value="NB-ARC DOMAIN-CONTAINING PROTEIN-RELATED"/>
    <property type="match status" value="1"/>
</dbReference>
<dbReference type="Proteomes" id="UP001642260">
    <property type="component" value="Unassembled WGS sequence"/>
</dbReference>
<feature type="domain" description="NB-ARC" evidence="8">
    <location>
        <begin position="158"/>
        <end position="334"/>
    </location>
</feature>
<dbReference type="InterPro" id="IPR002182">
    <property type="entry name" value="NB-ARC"/>
</dbReference>
<feature type="coiled-coil region" evidence="7">
    <location>
        <begin position="28"/>
        <end position="65"/>
    </location>
</feature>
<evidence type="ECO:0008006" key="12">
    <source>
        <dbReference type="Google" id="ProtNLM"/>
    </source>
</evidence>
<keyword evidence="2" id="KW-0433">Leucine-rich repeat</keyword>
<evidence type="ECO:0000256" key="6">
    <source>
        <dbReference type="ARBA" id="ARBA00022840"/>
    </source>
</evidence>